<keyword evidence="5" id="KW-0539">Nucleus</keyword>
<comment type="subcellular location">
    <subcellularLocation>
        <location evidence="2">Chromosome</location>
        <location evidence="2">Telomere</location>
    </subcellularLocation>
    <subcellularLocation>
        <location evidence="1">Nucleus</location>
    </subcellularLocation>
</comment>
<gene>
    <name evidence="9" type="ORF">KP509_10G022500</name>
</gene>
<proteinExistence type="predicted"/>
<evidence type="ECO:0000256" key="6">
    <source>
        <dbReference type="ARBA" id="ARBA00023306"/>
    </source>
</evidence>
<evidence type="ECO:0000313" key="9">
    <source>
        <dbReference type="EMBL" id="KAH7426933.1"/>
    </source>
</evidence>
<name>A0A8T2TZF4_CERRI</name>
<feature type="compositionally biased region" description="Polar residues" evidence="7">
    <location>
        <begin position="1113"/>
        <end position="1130"/>
    </location>
</feature>
<evidence type="ECO:0000256" key="4">
    <source>
        <dbReference type="ARBA" id="ARBA00022895"/>
    </source>
</evidence>
<keyword evidence="10" id="KW-1185">Reference proteome</keyword>
<sequence length="1783" mass="198249">MMENVNVQHPPFASLLEPKMLELILSDISSSNLNTFLFGSASLALKSLLSFLHIKELSAEVSNENASAILSSICQLIMSTDNSVLCSLAVRCLSIQEFNPCVIDSCLDSIFQGLLYVIDSGTYANCKSPVYEALQGLVKVVKRHAHVMVKASVWAPAIYKRLLSADKKERDVAEQCLKDLESVLALPPQRSFSEVVALDVEKVLLPKLEKMVKFKSLILPAVRAWSWFVKLLGGLAGEKRTLINRMLKIVEFTFTNQDASIRRASLIAWEALIDGLLQLPNSSELQNTTTSHATNSSSVQFEKPVLAPPLKRLKLLMVPLLSLLSSDKDQMVRLTCWHTWQYLVHRLGAVVNQLSVANIVVIPLFEVVLKFGPEKYSPSPWDLCLKAIEDWLLSKFQNTFDSFVFSQALSIGTPEKPETPKIPTDKNAEKISEGSLNILWASWSLNHLDAFLRLIVTLWTSGMRYSKTSCSKNLFLSSALRFFFLLVKGVEAEGKGVVEPPKQHIDSVHSLLTFVNQVSVQYIQTVDIKEVLLAVDSLIESLSELQPLILASSFYKLSLTPLDLQRKLQEHCNTFQTSNIPVKPLDDSNHKSAESVTPIVYLLHSWLWITSFTVLAGPDREIFLKRLESLIAFASGGFNIMGNLCGLLNVLEFCLSKCSKENGVCEVELTAVACDTKVVSGNQCLTYSSKHLLICWKMIAEYVARYLEGSNDISAAESVVSDSEHQMIFRILLFPFRACMQLNSAYLEDVICTRVVDSKSFANTSGKVDVQTVLVAWMKLFDQASVISTRLSLQTNSFPSAVSRQILKLLGNKWHGQTAKALTNRNFLFADTISFVSAEIIKRTEPSNLTKLAINRKKRFGNFIGMPGLAYGVFGCEAKNADSLRDVLLLASRVLDLSYDNCLSGETLWLDPAARVLEALATLSSHFSSQHDVLMFLQIFSKPYAKWLMFTENLHSKEDNASLIRLTECLLKAWDKHLHNLQNCHPPLSYDSNLLSLQAPALVSAFKHPQMSISSCTYSYWEATYGNKETALTYPPCIIPVFQELKDKSNISLPGWNKYCADPSKRRFDFKCYTYARRRHLQMFQDGEDVKTCFPSMSVPLPNLGIVNKDISSEANGSSNPRGPDNSLTKATDYVPHECPAISDVKVSEANSSSLTCTDELTSKATVTSLYVMSKRNTEVTRTSIAVKRGSFKNDRDTNSLITSKNDCSVQDVDQKPVTLHIQQNLNPVFVESPTTSFPFLHEQNLLGLSAAATERQSVQSLDPVASGHASSAVSQESLLLATGHGEVEMTTGTSDGYKDQSNCNSLTKTTDHRICEEDLNCPTVTIQCDDSSELSKRILKGSRVDCTREMKTLGIRQLRFLRSSGLLRGGKHWRNSSGMFKSSEHIGKYAGVSKGRNMSTDVLNCSTAHCLTSNQSLIKHIKDRAFCKRRKIFSGKTCFEKSTGNIVESRRLSVANVDGALNDIQSVNESVPVRSSNESAQQVFSSDNNACFGISNAEISLKRACAESPFRVQTLSRGLDNKIFALTKQCNIVNQCSSRSHHRKNSFPRRIPILKDEQNGNPSLKPPIRKRMRKAEPGFEFTTPSKILRSGRKLKSLKCRSLAAAEMEKPVHGCMLQNGTLFGNSRSANHSTVRTSALHSANVPKNVLLHPDMTCQESSNIPKNVQLQADMTRQESSEFSSDLLQEGEGHLQHLDGSGKHLYFRAPILDDRPDIPSSKSCDIDTSTESHNHHKMCGVLADLSTSSEWSSMSLDDLECAERIIAILHNVVDQHRRQKLVTSTL</sequence>
<dbReference type="Proteomes" id="UP000825935">
    <property type="component" value="Chromosome 10"/>
</dbReference>
<comment type="caution">
    <text evidence="9">The sequence shown here is derived from an EMBL/GenBank/DDBJ whole genome shotgun (WGS) entry which is preliminary data.</text>
</comment>
<evidence type="ECO:0000256" key="5">
    <source>
        <dbReference type="ARBA" id="ARBA00023242"/>
    </source>
</evidence>
<organism evidence="9 10">
    <name type="scientific">Ceratopteris richardii</name>
    <name type="common">Triangle waterfern</name>
    <dbReference type="NCBI Taxonomy" id="49495"/>
    <lineage>
        <taxon>Eukaryota</taxon>
        <taxon>Viridiplantae</taxon>
        <taxon>Streptophyta</taxon>
        <taxon>Embryophyta</taxon>
        <taxon>Tracheophyta</taxon>
        <taxon>Polypodiopsida</taxon>
        <taxon>Polypodiidae</taxon>
        <taxon>Polypodiales</taxon>
        <taxon>Pteridineae</taxon>
        <taxon>Pteridaceae</taxon>
        <taxon>Parkerioideae</taxon>
        <taxon>Ceratopteris</taxon>
    </lineage>
</organism>
<dbReference type="SUPFAM" id="SSF48371">
    <property type="entry name" value="ARM repeat"/>
    <property type="match status" value="1"/>
</dbReference>
<keyword evidence="6" id="KW-0131">Cell cycle</keyword>
<dbReference type="InterPro" id="IPR022031">
    <property type="entry name" value="Rif1_N"/>
</dbReference>
<feature type="region of interest" description="Disordered" evidence="7">
    <location>
        <begin position="1110"/>
        <end position="1132"/>
    </location>
</feature>
<dbReference type="GO" id="GO:0000723">
    <property type="term" value="P:telomere maintenance"/>
    <property type="evidence" value="ECO:0007669"/>
    <property type="project" value="TreeGrafter"/>
</dbReference>
<keyword evidence="3" id="KW-0158">Chromosome</keyword>
<dbReference type="OrthoDB" id="5399929at2759"/>
<dbReference type="Pfam" id="PF12231">
    <property type="entry name" value="Rif1_N"/>
    <property type="match status" value="1"/>
</dbReference>
<dbReference type="EMBL" id="CM035415">
    <property type="protein sequence ID" value="KAH7426933.1"/>
    <property type="molecule type" value="Genomic_DNA"/>
</dbReference>
<evidence type="ECO:0000256" key="1">
    <source>
        <dbReference type="ARBA" id="ARBA00004123"/>
    </source>
</evidence>
<dbReference type="OMA" id="CMERMIE"/>
<dbReference type="GO" id="GO:0005634">
    <property type="term" value="C:nucleus"/>
    <property type="evidence" value="ECO:0007669"/>
    <property type="project" value="UniProtKB-SubCell"/>
</dbReference>
<feature type="domain" description="Telomere-associated protein Rif1 N-terminal" evidence="8">
    <location>
        <begin position="23"/>
        <end position="343"/>
    </location>
</feature>
<dbReference type="PANTHER" id="PTHR22928">
    <property type="entry name" value="TELOMERE-ASSOCIATED PROTEIN RIF1"/>
    <property type="match status" value="1"/>
</dbReference>
<evidence type="ECO:0000256" key="3">
    <source>
        <dbReference type="ARBA" id="ARBA00022454"/>
    </source>
</evidence>
<keyword evidence="4" id="KW-0779">Telomere</keyword>
<dbReference type="GO" id="GO:0000781">
    <property type="term" value="C:chromosome, telomeric region"/>
    <property type="evidence" value="ECO:0007669"/>
    <property type="project" value="UniProtKB-SubCell"/>
</dbReference>
<protein>
    <recommendedName>
        <fullName evidence="8">Telomere-associated protein Rif1 N-terminal domain-containing protein</fullName>
    </recommendedName>
</protein>
<evidence type="ECO:0000259" key="8">
    <source>
        <dbReference type="Pfam" id="PF12231"/>
    </source>
</evidence>
<evidence type="ECO:0000256" key="2">
    <source>
        <dbReference type="ARBA" id="ARBA00004574"/>
    </source>
</evidence>
<evidence type="ECO:0000313" key="10">
    <source>
        <dbReference type="Proteomes" id="UP000825935"/>
    </source>
</evidence>
<evidence type="ECO:0000256" key="7">
    <source>
        <dbReference type="SAM" id="MobiDB-lite"/>
    </source>
</evidence>
<dbReference type="InterPro" id="IPR016024">
    <property type="entry name" value="ARM-type_fold"/>
</dbReference>
<accession>A0A8T2TZF4</accession>
<reference evidence="9" key="1">
    <citation type="submission" date="2021-08" db="EMBL/GenBank/DDBJ databases">
        <title>WGS assembly of Ceratopteris richardii.</title>
        <authorList>
            <person name="Marchant D.B."/>
            <person name="Chen G."/>
            <person name="Jenkins J."/>
            <person name="Shu S."/>
            <person name="Leebens-Mack J."/>
            <person name="Grimwood J."/>
            <person name="Schmutz J."/>
            <person name="Soltis P."/>
            <person name="Soltis D."/>
            <person name="Chen Z.-H."/>
        </authorList>
    </citation>
    <scope>NUCLEOTIDE SEQUENCE</scope>
    <source>
        <strain evidence="9">Whitten #5841</strain>
        <tissue evidence="9">Leaf</tissue>
    </source>
</reference>
<dbReference type="PANTHER" id="PTHR22928:SF3">
    <property type="entry name" value="TELOMERE-ASSOCIATED PROTEIN RIF1"/>
    <property type="match status" value="1"/>
</dbReference>